<dbReference type="PANTHER" id="PTHR33112:SF16">
    <property type="entry name" value="HETEROKARYON INCOMPATIBILITY DOMAIN-CONTAINING PROTEIN"/>
    <property type="match status" value="1"/>
</dbReference>
<dbReference type="AlphaFoldDB" id="A0A9P4UBX2"/>
<name>A0A9P4UBX2_9PLEO</name>
<feature type="compositionally biased region" description="Low complexity" evidence="1">
    <location>
        <begin position="25"/>
        <end position="37"/>
    </location>
</feature>
<dbReference type="EMBL" id="MU001500">
    <property type="protein sequence ID" value="KAF2444650.1"/>
    <property type="molecule type" value="Genomic_DNA"/>
</dbReference>
<dbReference type="Proteomes" id="UP000799764">
    <property type="component" value="Unassembled WGS sequence"/>
</dbReference>
<proteinExistence type="predicted"/>
<evidence type="ECO:0000259" key="2">
    <source>
        <dbReference type="Pfam" id="PF06985"/>
    </source>
</evidence>
<sequence length="711" mass="80266">MPFHRKLIPHHPDAEGKLSPKWFRSPKSPKSPTTPTSHGPLTDTEQNFDFIHQCVGCNKVENMIKWNIEKRKNGDERIASTLLHNSFSELDYCSRKCKICRVFRQSMLFEEVTFDGVEDIRKKEGKVMVHWEETTAADGKPGVSLRLEVEDVPTLTGVVNCNSHNEVAHLALHPNGGDASVFEQARGWLSNCRNNHIGLCDNLKFNSENPRLLIEILSPGYIQLCKRQAGPCEYVALSYCWGDLSLPEKNEVNSGNTTNENFPGRLSPFSIKILPATVQDALCIIRAMGIRYAWIDALCVNQTTKEGLEDMHKVYSNALFTLCACATTKATAKLLGEREEWTERTESCRLGGQWLTTPDMSLNKLRLKSPLAGRAWTLQEERLSPRMLYVSNSRVYWSCAMGNEMELKPIHEEKSNKLQRPVYAASDRDIQMPASQEFLLACHRGEGGLYPFWADIVKSYALRDMTNLTDRLTALSGLAARYLSANPLDEYLAGIWAHNLPEGLAWKVKRVVEATDKKPDPKTPKWPSWTWAVLPLRTAIETDVRSPRSALFQHILDVDTRSPGVRDDEGTAIARGEKIKEICVTGRVRPLWKPTSCRVDWSSISKLVGKEERFTFEAKPEQDTHAIHSSSGRVLVYEGRKREVVSQIDFGQDVRKVQSGQVELSALEIGETTMILLENCGDGTHRRVGAAWDVRKDFFALVKDCEVLVLR</sequence>
<dbReference type="InterPro" id="IPR010730">
    <property type="entry name" value="HET"/>
</dbReference>
<dbReference type="Pfam" id="PF06985">
    <property type="entry name" value="HET"/>
    <property type="match status" value="1"/>
</dbReference>
<protein>
    <submittedName>
        <fullName evidence="3">HET-domain-containing protein</fullName>
    </submittedName>
</protein>
<keyword evidence="4" id="KW-1185">Reference proteome</keyword>
<evidence type="ECO:0000256" key="1">
    <source>
        <dbReference type="SAM" id="MobiDB-lite"/>
    </source>
</evidence>
<feature type="region of interest" description="Disordered" evidence="1">
    <location>
        <begin position="1"/>
        <end position="42"/>
    </location>
</feature>
<evidence type="ECO:0000313" key="3">
    <source>
        <dbReference type="EMBL" id="KAF2444650.1"/>
    </source>
</evidence>
<organism evidence="3 4">
    <name type="scientific">Karstenula rhodostoma CBS 690.94</name>
    <dbReference type="NCBI Taxonomy" id="1392251"/>
    <lineage>
        <taxon>Eukaryota</taxon>
        <taxon>Fungi</taxon>
        <taxon>Dikarya</taxon>
        <taxon>Ascomycota</taxon>
        <taxon>Pezizomycotina</taxon>
        <taxon>Dothideomycetes</taxon>
        <taxon>Pleosporomycetidae</taxon>
        <taxon>Pleosporales</taxon>
        <taxon>Massarineae</taxon>
        <taxon>Didymosphaeriaceae</taxon>
        <taxon>Karstenula</taxon>
    </lineage>
</organism>
<feature type="domain" description="Heterokaryon incompatibility" evidence="2">
    <location>
        <begin position="234"/>
        <end position="380"/>
    </location>
</feature>
<dbReference type="OrthoDB" id="3789824at2759"/>
<gene>
    <name evidence="3" type="ORF">P171DRAFT_472687</name>
</gene>
<dbReference type="PANTHER" id="PTHR33112">
    <property type="entry name" value="DOMAIN PROTEIN, PUTATIVE-RELATED"/>
    <property type="match status" value="1"/>
</dbReference>
<accession>A0A9P4UBX2</accession>
<reference evidence="3" key="1">
    <citation type="journal article" date="2020" name="Stud. Mycol.">
        <title>101 Dothideomycetes genomes: a test case for predicting lifestyles and emergence of pathogens.</title>
        <authorList>
            <person name="Haridas S."/>
            <person name="Albert R."/>
            <person name="Binder M."/>
            <person name="Bloem J."/>
            <person name="Labutti K."/>
            <person name="Salamov A."/>
            <person name="Andreopoulos B."/>
            <person name="Baker S."/>
            <person name="Barry K."/>
            <person name="Bills G."/>
            <person name="Bluhm B."/>
            <person name="Cannon C."/>
            <person name="Castanera R."/>
            <person name="Culley D."/>
            <person name="Daum C."/>
            <person name="Ezra D."/>
            <person name="Gonzalez J."/>
            <person name="Henrissat B."/>
            <person name="Kuo A."/>
            <person name="Liang C."/>
            <person name="Lipzen A."/>
            <person name="Lutzoni F."/>
            <person name="Magnuson J."/>
            <person name="Mondo S."/>
            <person name="Nolan M."/>
            <person name="Ohm R."/>
            <person name="Pangilinan J."/>
            <person name="Park H.-J."/>
            <person name="Ramirez L."/>
            <person name="Alfaro M."/>
            <person name="Sun H."/>
            <person name="Tritt A."/>
            <person name="Yoshinaga Y."/>
            <person name="Zwiers L.-H."/>
            <person name="Turgeon B."/>
            <person name="Goodwin S."/>
            <person name="Spatafora J."/>
            <person name="Crous P."/>
            <person name="Grigoriev I."/>
        </authorList>
    </citation>
    <scope>NUCLEOTIDE SEQUENCE</scope>
    <source>
        <strain evidence="3">CBS 690.94</strain>
    </source>
</reference>
<evidence type="ECO:0000313" key="4">
    <source>
        <dbReference type="Proteomes" id="UP000799764"/>
    </source>
</evidence>
<comment type="caution">
    <text evidence="3">The sequence shown here is derived from an EMBL/GenBank/DDBJ whole genome shotgun (WGS) entry which is preliminary data.</text>
</comment>